<dbReference type="AlphaFoldDB" id="A0A0N5D3I0"/>
<evidence type="ECO:0000313" key="3">
    <source>
        <dbReference type="EMBL" id="VDN04943.1"/>
    </source>
</evidence>
<feature type="compositionally biased region" description="Basic residues" evidence="2">
    <location>
        <begin position="1066"/>
        <end position="1078"/>
    </location>
</feature>
<reference evidence="3 4" key="2">
    <citation type="submission" date="2018-11" db="EMBL/GenBank/DDBJ databases">
        <authorList>
            <consortium name="Pathogen Informatics"/>
        </authorList>
    </citation>
    <scope>NUCLEOTIDE SEQUENCE [LARGE SCALE GENOMIC DNA]</scope>
</reference>
<evidence type="ECO:0000313" key="5">
    <source>
        <dbReference type="WBParaSite" id="TCLT_0000749201-mRNA-1"/>
    </source>
</evidence>
<evidence type="ECO:0000256" key="2">
    <source>
        <dbReference type="SAM" id="MobiDB-lite"/>
    </source>
</evidence>
<dbReference type="Proteomes" id="UP000276776">
    <property type="component" value="Unassembled WGS sequence"/>
</dbReference>
<protein>
    <submittedName>
        <fullName evidence="5">Coiled-coil domain-containing protein 177</fullName>
    </submittedName>
</protein>
<reference evidence="5" key="1">
    <citation type="submission" date="2016-04" db="UniProtKB">
        <authorList>
            <consortium name="WormBaseParasite"/>
        </authorList>
    </citation>
    <scope>IDENTIFICATION</scope>
</reference>
<dbReference type="WBParaSite" id="TCLT_0000749201-mRNA-1">
    <property type="protein sequence ID" value="TCLT_0000749201-mRNA-1"/>
    <property type="gene ID" value="TCLT_0000749201"/>
</dbReference>
<gene>
    <name evidence="3" type="ORF">TCLT_LOCUS7481</name>
</gene>
<dbReference type="OMA" id="IRCKYRK"/>
<feature type="region of interest" description="Disordered" evidence="2">
    <location>
        <begin position="106"/>
        <end position="144"/>
    </location>
</feature>
<organism evidence="5">
    <name type="scientific">Thelazia callipaeda</name>
    <name type="common">Oriental eyeworm</name>
    <name type="synonym">Parasitic nematode</name>
    <dbReference type="NCBI Taxonomy" id="103827"/>
    <lineage>
        <taxon>Eukaryota</taxon>
        <taxon>Metazoa</taxon>
        <taxon>Ecdysozoa</taxon>
        <taxon>Nematoda</taxon>
        <taxon>Chromadorea</taxon>
        <taxon>Rhabditida</taxon>
        <taxon>Spirurina</taxon>
        <taxon>Spiruromorpha</taxon>
        <taxon>Thelazioidea</taxon>
        <taxon>Thelaziidae</taxon>
        <taxon>Thelazia</taxon>
    </lineage>
</organism>
<dbReference type="EMBL" id="UYYF01004512">
    <property type="protein sequence ID" value="VDN04943.1"/>
    <property type="molecule type" value="Genomic_DNA"/>
</dbReference>
<feature type="region of interest" description="Disordered" evidence="2">
    <location>
        <begin position="566"/>
        <end position="699"/>
    </location>
</feature>
<evidence type="ECO:0000256" key="1">
    <source>
        <dbReference type="SAM" id="Coils"/>
    </source>
</evidence>
<sequence length="1078" mass="125701">MEKWRDLLMSHGNVSTELIEWPKEHTLRLSFAGSESKVQMDLLMQSAAACGACSELSEKLAIKTEVCKSLPNSARICEISEHASVVQESITAWMPEIFALATKRKHHSRIHSTQQSSPVNKALQQSREHSTANKRHHQVNSMSKLVKLSRRKRALKHVLKEGTPNMLEMDNRKQKLLCKYRRSCYETGIIPEILSNYEKLAEMLHMRKEPVEEKKEKNEKEIKILCRYRLSCYREVGINRELEQEKAKHSPLFSKQKTARTRRPKTVNEIARIALARIQESERIAATRPIPKSLIVKKKLNEIEEEKNRRLACKYRESCYRTGIIPHTMTFSEALQNIYHLLVKYIPLLVQNQDTTNKEFNNFSEYDKRLYCKYRKSCYISGDRPAISNITYSDIFQHTVIAKKTDELLPLQLRCKYRKSCYDTGILAEFNMKRDTMKEEKKEKPDQAVKSLYDLKMLCKYRKSCYMQKAQEQQFVNVQDAVNESQRLILQMQEAQEKKETMAENILSTLSSQKESTQYIKETAAEEKETHIISQQSEPSTKVNESKDLKDRMGIATLVQEDTDATKVDTEVKSGQSKDEKTMKTKNAKAKNTLPRIKQKSKKGLEVLPTHAAKSASSSQKTAKTTQVESLDATVRMEKLKREQRMAKERQMPTTQTAHDQQEGGDKKRKNESISHLFATSITQTSTTSSEQELEKNRNMAPPKLINISDDRLSPLDIKILCKYRKSCYKSGEVPSIQLAKTIQELRKKDENYQPLQIRCKYRKSCYETGKQSDNFTSVTVTEENKKVPVKLRCKYRKSCYQTGQLPATDKYDFGLSFLRVFLKEFDAMESTEMREKEMSEKQRKLFCKYRKSCYKTGKLPIFLNQTVHVIVENIKEQYKNPQLKCKYRKSCYESMKLDILLDKVRKKEREKKTQEGIAKSSYQANIVIKYKEKEIQREVSSGDMDEESKRSRIKRSKQLKSESDEEEYMQTMPLDSHSRQKAITPQQYSKAKKLKCKYRLTCYRGEQSLPRFIANDKYTEKKKEINIRNFRRPNGAICNIYYLSCRKQAGLPIRERAPIGPNGRRLCRKKKKDERSN</sequence>
<feature type="compositionally biased region" description="Basic and acidic residues" evidence="2">
    <location>
        <begin position="660"/>
        <end position="673"/>
    </location>
</feature>
<feature type="compositionally biased region" description="Low complexity" evidence="2">
    <location>
        <begin position="612"/>
        <end position="627"/>
    </location>
</feature>
<feature type="compositionally biased region" description="Low complexity" evidence="2">
    <location>
        <begin position="680"/>
        <end position="690"/>
    </location>
</feature>
<name>A0A0N5D3I0_THECL</name>
<feature type="compositionally biased region" description="Polar residues" evidence="2">
    <location>
        <begin position="111"/>
        <end position="125"/>
    </location>
</feature>
<feature type="region of interest" description="Disordered" evidence="2">
    <location>
        <begin position="1056"/>
        <end position="1078"/>
    </location>
</feature>
<proteinExistence type="predicted"/>
<feature type="coiled-coil region" evidence="1">
    <location>
        <begin position="478"/>
        <end position="505"/>
    </location>
</feature>
<feature type="region of interest" description="Disordered" evidence="2">
    <location>
        <begin position="939"/>
        <end position="968"/>
    </location>
</feature>
<feature type="compositionally biased region" description="Basic and acidic residues" evidence="2">
    <location>
        <begin position="635"/>
        <end position="651"/>
    </location>
</feature>
<dbReference type="OrthoDB" id="5841829at2759"/>
<keyword evidence="4" id="KW-1185">Reference proteome</keyword>
<evidence type="ECO:0000313" key="4">
    <source>
        <dbReference type="Proteomes" id="UP000276776"/>
    </source>
</evidence>
<feature type="compositionally biased region" description="Basic and acidic residues" evidence="2">
    <location>
        <begin position="566"/>
        <end position="583"/>
    </location>
</feature>
<accession>A0A0N5D3I0</accession>
<keyword evidence="1" id="KW-0175">Coiled coil</keyword>